<reference evidence="2 3" key="1">
    <citation type="journal article" date="2012" name="G3 (Bethesda)">
        <title>Pichia sorbitophila, an interspecies yeast hybrid reveals early steps of genome resolution following polyploidization.</title>
        <authorList>
            <person name="Leh Louis V."/>
            <person name="Despons L."/>
            <person name="Friedrich A."/>
            <person name="Martin T."/>
            <person name="Durrens P."/>
            <person name="Casaregola S."/>
            <person name="Neuveglise C."/>
            <person name="Fairhead C."/>
            <person name="Marck C."/>
            <person name="Cruz J.A."/>
            <person name="Straub M.L."/>
            <person name="Kugler V."/>
            <person name="Sacerdot C."/>
            <person name="Uzunov Z."/>
            <person name="Thierry A."/>
            <person name="Weiss S."/>
            <person name="Bleykasten C."/>
            <person name="De Montigny J."/>
            <person name="Jacques N."/>
            <person name="Jung P."/>
            <person name="Lemaire M."/>
            <person name="Mallet S."/>
            <person name="Morel G."/>
            <person name="Richard G.F."/>
            <person name="Sarkar A."/>
            <person name="Savel G."/>
            <person name="Schacherer J."/>
            <person name="Seret M.L."/>
            <person name="Talla E."/>
            <person name="Samson G."/>
            <person name="Jubin C."/>
            <person name="Poulain J."/>
            <person name="Vacherie B."/>
            <person name="Barbe V."/>
            <person name="Pelletier E."/>
            <person name="Sherman D.J."/>
            <person name="Westhof E."/>
            <person name="Weissenbach J."/>
            <person name="Baret P.V."/>
            <person name="Wincker P."/>
            <person name="Gaillardin C."/>
            <person name="Dujon B."/>
            <person name="Souciet J.L."/>
        </authorList>
    </citation>
    <scope>NUCLEOTIDE SEQUENCE [LARGE SCALE GENOMIC DNA]</scope>
    <source>
        <strain evidence="3">ATCC MYA-4447 / BCRC 22081 / CBS 7064 / NBRC 10061 / NRRL Y-12695</strain>
    </source>
</reference>
<dbReference type="OrthoDB" id="4021450at2759"/>
<feature type="compositionally biased region" description="Polar residues" evidence="1">
    <location>
        <begin position="296"/>
        <end position="309"/>
    </location>
</feature>
<evidence type="ECO:0000256" key="1">
    <source>
        <dbReference type="SAM" id="MobiDB-lite"/>
    </source>
</evidence>
<feature type="region of interest" description="Disordered" evidence="1">
    <location>
        <begin position="269"/>
        <end position="319"/>
    </location>
</feature>
<dbReference type="eggNOG" id="ENOG502RAQT">
    <property type="taxonomic scope" value="Eukaryota"/>
</dbReference>
<dbReference type="STRING" id="559304.G8Y3D8"/>
<feature type="compositionally biased region" description="Basic and acidic residues" evidence="1">
    <location>
        <begin position="441"/>
        <end position="451"/>
    </location>
</feature>
<dbReference type="Proteomes" id="UP000005222">
    <property type="component" value="Chromosome M"/>
</dbReference>
<dbReference type="EMBL" id="FO082047">
    <property type="protein sequence ID" value="CCE85206.1"/>
    <property type="molecule type" value="Genomic_DNA"/>
</dbReference>
<gene>
    <name evidence="2" type="primary">Piso0_004788</name>
    <name evidence="2" type="ORF">GNLVRS01_PISO0M01002g</name>
</gene>
<dbReference type="HOGENOM" id="CLU_045706_0_0_1"/>
<sequence length="451" mass="51438">MESVILCHHPRRPSKDINKPNFIFSSDIPDKIGEAADIFQKFHSKSKDGIDIVNFDKDFVFTVNVELNVLLRRNRQIRPSDLMKDNLIYLATINDQESANNYASSISAIASRRNVCLQQKIKLNELFIVSIVLKVLSFVVLKDEKIEISIKFAKDENYGILLLSDEQLIQEISNFASGILKEHLQNADEDNMKTHARTRTDDIQSKFAPTFDHKGGYSVSDDDYNSSLEELLILKSNDSRTSSHDPSYDTEVEISKNGHINEDSSIFTIKEDKSNPDSVSNLPNVPKESKNGFLDNLNNLRHNDTTPSYVHTDEAQEHNKRNLIPEDVPTSPSVDIDDVMSDVLQSPVKSVKHQSTCSSPSKQMSLSTKSSNYSLVNYEDYHPELKYAFQSKPSSVPHYLKEDKKYKFIKVGKVQKYVHLFEEKQFEEDPKPRRSRPVSPLKKDILARKAV</sequence>
<dbReference type="InParanoid" id="G8Y3D8"/>
<accession>G8Y3D8</accession>
<evidence type="ECO:0000313" key="3">
    <source>
        <dbReference type="Proteomes" id="UP000005222"/>
    </source>
</evidence>
<proteinExistence type="predicted"/>
<name>G8Y3D8_PICSO</name>
<dbReference type="AlphaFoldDB" id="G8Y3D8"/>
<organism evidence="2 3">
    <name type="scientific">Pichia sorbitophila (strain ATCC MYA-4447 / BCRC 22081 / CBS 7064 / NBRC 10061 / NRRL Y-12695)</name>
    <name type="common">Hybrid yeast</name>
    <dbReference type="NCBI Taxonomy" id="559304"/>
    <lineage>
        <taxon>Eukaryota</taxon>
        <taxon>Fungi</taxon>
        <taxon>Dikarya</taxon>
        <taxon>Ascomycota</taxon>
        <taxon>Saccharomycotina</taxon>
        <taxon>Pichiomycetes</taxon>
        <taxon>Debaryomycetaceae</taxon>
        <taxon>Millerozyma</taxon>
    </lineage>
</organism>
<keyword evidence="3" id="KW-1185">Reference proteome</keyword>
<feature type="region of interest" description="Disordered" evidence="1">
    <location>
        <begin position="425"/>
        <end position="451"/>
    </location>
</feature>
<protein>
    <submittedName>
        <fullName evidence="2">Piso0_004788 protein</fullName>
    </submittedName>
</protein>
<evidence type="ECO:0000313" key="2">
    <source>
        <dbReference type="EMBL" id="CCE85206.1"/>
    </source>
</evidence>